<keyword evidence="3" id="KW-1185">Reference proteome</keyword>
<reference evidence="2 3" key="1">
    <citation type="submission" date="2021-06" db="EMBL/GenBank/DDBJ databases">
        <title>Gemonas diversity in paddy soil.</title>
        <authorList>
            <person name="Liu G."/>
        </authorList>
    </citation>
    <scope>NUCLEOTIDE SEQUENCE [LARGE SCALE GENOMIC DNA]</scope>
    <source>
        <strain evidence="2 3">RG29</strain>
    </source>
</reference>
<dbReference type="PANTHER" id="PTHR34216">
    <property type="match status" value="1"/>
</dbReference>
<dbReference type="PANTHER" id="PTHR34216:SF3">
    <property type="entry name" value="POLY-BETA-1,6-N-ACETYL-D-GLUCOSAMINE N-DEACETYLASE"/>
    <property type="match status" value="1"/>
</dbReference>
<name>A0ABX8JBM8_9BACT</name>
<evidence type="ECO:0000259" key="1">
    <source>
        <dbReference type="PROSITE" id="PS51677"/>
    </source>
</evidence>
<dbReference type="Proteomes" id="UP000683493">
    <property type="component" value="Chromosome"/>
</dbReference>
<organism evidence="2 3">
    <name type="scientific">Geomonas diazotrophica</name>
    <dbReference type="NCBI Taxonomy" id="2843197"/>
    <lineage>
        <taxon>Bacteria</taxon>
        <taxon>Pseudomonadati</taxon>
        <taxon>Thermodesulfobacteriota</taxon>
        <taxon>Desulfuromonadia</taxon>
        <taxon>Geobacterales</taxon>
        <taxon>Geobacteraceae</taxon>
        <taxon>Geomonas</taxon>
    </lineage>
</organism>
<dbReference type="CDD" id="cd10918">
    <property type="entry name" value="CE4_NodB_like_5s_6s"/>
    <property type="match status" value="1"/>
</dbReference>
<dbReference type="PROSITE" id="PS51677">
    <property type="entry name" value="NODB"/>
    <property type="match status" value="1"/>
</dbReference>
<dbReference type="EMBL" id="CP076724">
    <property type="protein sequence ID" value="QWV95845.1"/>
    <property type="molecule type" value="Genomic_DNA"/>
</dbReference>
<accession>A0ABX8JBM8</accession>
<dbReference type="Pfam" id="PF01522">
    <property type="entry name" value="Polysacc_deac_1"/>
    <property type="match status" value="1"/>
</dbReference>
<dbReference type="InterPro" id="IPR051398">
    <property type="entry name" value="Polysacch_Deacetylase"/>
</dbReference>
<protein>
    <submittedName>
        <fullName evidence="2">Polysaccharide deacetylase family protein</fullName>
    </submittedName>
</protein>
<evidence type="ECO:0000313" key="2">
    <source>
        <dbReference type="EMBL" id="QWV95845.1"/>
    </source>
</evidence>
<proteinExistence type="predicted"/>
<dbReference type="InterPro" id="IPR002509">
    <property type="entry name" value="NODB_dom"/>
</dbReference>
<gene>
    <name evidence="2" type="ORF">KP005_10600</name>
</gene>
<evidence type="ECO:0000313" key="3">
    <source>
        <dbReference type="Proteomes" id="UP000683493"/>
    </source>
</evidence>
<sequence length="318" mass="35711">MKDLLYKAAAGINRVRGSRGSINLLMYHEVLPAARAIEAWTVVREEEFAKQVKFLKEHFTVIALDDALSLHASGNPLREDFMVVTFDDGYAGNYEVVFPIVQAYQFPVTVYVATRGCQGNGNYWFNDVIESLQAPKEYRVDLSAFTGKQYRVSRHAKGECKWDHIQGLLQDLKKLPRADLEPAVESLLAQADAPPERVLRHLTPAQVKEMSRSPLVTIGAHTHCHSLLPSLSRDQIGATVSQCRELLENWTSAAVEHFAYPNGDYDNEAIEVIQGLGFRSCVTTKAKPWTNEPVFEIPRTGVGRYDSVSKLAYQLYSH</sequence>
<feature type="domain" description="NodB homology" evidence="1">
    <location>
        <begin position="80"/>
        <end position="318"/>
    </location>
</feature>